<dbReference type="Proteomes" id="UP000033109">
    <property type="component" value="Chromosome"/>
</dbReference>
<evidence type="ECO:0000259" key="2">
    <source>
        <dbReference type="Pfam" id="PF18962"/>
    </source>
</evidence>
<dbReference type="Pfam" id="PF19408">
    <property type="entry name" value="PKD_6"/>
    <property type="match status" value="1"/>
</dbReference>
<dbReference type="InterPro" id="IPR026444">
    <property type="entry name" value="Secre_tail"/>
</dbReference>
<dbReference type="HOGENOM" id="CLU_516641_0_0_10"/>
<evidence type="ECO:0000259" key="1">
    <source>
        <dbReference type="Pfam" id="PF01833"/>
    </source>
</evidence>
<dbReference type="AlphaFoldDB" id="A0A0E3ZGN8"/>
<dbReference type="PATRIC" id="fig|400092.3.peg.2382"/>
<evidence type="ECO:0000313" key="4">
    <source>
        <dbReference type="EMBL" id="AKD03548.1"/>
    </source>
</evidence>
<accession>A0A0E3ZGN8</accession>
<dbReference type="Pfam" id="PF18962">
    <property type="entry name" value="Por_Secre_tail"/>
    <property type="match status" value="1"/>
</dbReference>
<dbReference type="OrthoDB" id="842906at2"/>
<reference evidence="4 5" key="1">
    <citation type="journal article" date="2015" name="Sci. Rep.">
        <title>Unraveling adaptation of Pontibacter korlensis to radiation and infertility in desert through complete genome and comparative transcriptomic analysis.</title>
        <authorList>
            <person name="Dai J."/>
            <person name="Dai W."/>
            <person name="Qiu C."/>
            <person name="Yang Z."/>
            <person name="Zhang Y."/>
            <person name="Zhou M."/>
            <person name="Zhang L."/>
            <person name="Fang C."/>
            <person name="Gao Q."/>
            <person name="Yang Q."/>
            <person name="Li X."/>
            <person name="Wang Z."/>
            <person name="Wang Z."/>
            <person name="Jia Z."/>
            <person name="Chen X."/>
        </authorList>
    </citation>
    <scope>NUCLEOTIDE SEQUENCE [LARGE SCALE GENOMIC DNA]</scope>
    <source>
        <strain evidence="4 5">X14-1T</strain>
    </source>
</reference>
<evidence type="ECO:0000259" key="3">
    <source>
        <dbReference type="Pfam" id="PF19408"/>
    </source>
</evidence>
<protein>
    <submittedName>
        <fullName evidence="4">Uncharacterized protein</fullName>
    </submittedName>
</protein>
<dbReference type="Gene3D" id="2.60.40.10">
    <property type="entry name" value="Immunoglobulins"/>
    <property type="match status" value="1"/>
</dbReference>
<keyword evidence="5" id="KW-1185">Reference proteome</keyword>
<dbReference type="InterPro" id="IPR002909">
    <property type="entry name" value="IPT_dom"/>
</dbReference>
<feature type="domain" description="PKD-like" evidence="3">
    <location>
        <begin position="149"/>
        <end position="224"/>
    </location>
</feature>
<organism evidence="4 5">
    <name type="scientific">Pontibacter korlensis</name>
    <dbReference type="NCBI Taxonomy" id="400092"/>
    <lineage>
        <taxon>Bacteria</taxon>
        <taxon>Pseudomonadati</taxon>
        <taxon>Bacteroidota</taxon>
        <taxon>Cytophagia</taxon>
        <taxon>Cytophagales</taxon>
        <taxon>Hymenobacteraceae</taxon>
        <taxon>Pontibacter</taxon>
    </lineage>
</organism>
<dbReference type="RefSeq" id="WP_046310734.1">
    <property type="nucleotide sequence ID" value="NZ_CBCSCY010000027.1"/>
</dbReference>
<dbReference type="KEGG" id="pko:PKOR_10910"/>
<dbReference type="NCBIfam" id="TIGR04183">
    <property type="entry name" value="Por_Secre_tail"/>
    <property type="match status" value="1"/>
</dbReference>
<gene>
    <name evidence="4" type="ORF">PKOR_10910</name>
</gene>
<dbReference type="InterPro" id="IPR013783">
    <property type="entry name" value="Ig-like_fold"/>
</dbReference>
<dbReference type="Pfam" id="PF01833">
    <property type="entry name" value="TIG"/>
    <property type="match status" value="1"/>
</dbReference>
<feature type="domain" description="IPT/TIG" evidence="1">
    <location>
        <begin position="47"/>
        <end position="131"/>
    </location>
</feature>
<name>A0A0E3ZGN8_9BACT</name>
<proteinExistence type="predicted"/>
<evidence type="ECO:0000313" key="5">
    <source>
        <dbReference type="Proteomes" id="UP000033109"/>
    </source>
</evidence>
<feature type="domain" description="Secretion system C-terminal sorting" evidence="2">
    <location>
        <begin position="450"/>
        <end position="520"/>
    </location>
</feature>
<dbReference type="STRING" id="400092.PKOR_10910"/>
<dbReference type="EMBL" id="CP009621">
    <property type="protein sequence ID" value="AKD03548.1"/>
    <property type="molecule type" value="Genomic_DNA"/>
</dbReference>
<sequence>MKTVIKKFTVKVSRVVPVVGGVAFFLLLVSMLLPLVVSAQTIDPDGLEPNCATVNQGFQLTIKGDGFKVGTDDVQVEALLSDGTSLATFTTTAVDVNTIVVDVPANSAMIGAARSIGIVVKNRNGEGASSQYKNVSNQVAFIVYEPVGTVGAISGPTSVCQGEQAVYSVEAVHGATSYTWALPTGATIEGASTSNTITVNYGDNSTSGQVTVWANNGCGVQSEPVNLDVHVKKTVTLTGGSIAVDTDHPENEVEVGEPATFTASSEIIQLNDVGSYRWYSTEDGVSWSPLPNSNTQSYTVASVPSDLFAMKVEITPRSVNACYTNLPRTGYLTIESEPVTPLPVEIIYFSAAKQGKDVLLAWATAMEKDNTGFEVQVSEDGLSFRRLGFVGTQNGNTVLRQEYRYTDRENGKHGTRYYRLKQVDTDGGFEYFTTKAVSFGQVSGYSLKAYPNPFESEVNFSITAEQPGQLHVQVFDMLGKPIKATSYDIAMGSSEKNITLAAALPTGMYLVKTNMNGNIKSFKLLKK</sequence>
<dbReference type="InterPro" id="IPR045829">
    <property type="entry name" value="PKD_6"/>
</dbReference>